<dbReference type="HOGENOM" id="CLU_015805_2_2_7"/>
<dbReference type="RefSeq" id="WP_015903140.1">
    <property type="nucleotide sequence ID" value="NC_012108.1"/>
</dbReference>
<dbReference type="PRINTS" id="PR00681">
    <property type="entry name" value="RIBOSOMALS1"/>
</dbReference>
<dbReference type="PROSITE" id="PS50126">
    <property type="entry name" value="S1"/>
    <property type="match status" value="5"/>
</dbReference>
<evidence type="ECO:0000256" key="4">
    <source>
        <dbReference type="SAM" id="MobiDB-lite"/>
    </source>
</evidence>
<dbReference type="STRING" id="177437.HRM2_12390"/>
<proteinExistence type="inferred from homology"/>
<dbReference type="GO" id="GO:0006412">
    <property type="term" value="P:translation"/>
    <property type="evidence" value="ECO:0007669"/>
    <property type="project" value="TreeGrafter"/>
</dbReference>
<feature type="domain" description="S1 motif" evidence="5">
    <location>
        <begin position="205"/>
        <end position="278"/>
    </location>
</feature>
<dbReference type="PANTHER" id="PTHR10724:SF7">
    <property type="entry name" value="SMALL RIBOSOMAL SUBUNIT PROTEIN BS1C"/>
    <property type="match status" value="1"/>
</dbReference>
<feature type="domain" description="S1 motif" evidence="5">
    <location>
        <begin position="118"/>
        <end position="184"/>
    </location>
</feature>
<feature type="domain" description="S1 motif" evidence="5">
    <location>
        <begin position="37"/>
        <end position="101"/>
    </location>
</feature>
<evidence type="ECO:0000313" key="6">
    <source>
        <dbReference type="EMBL" id="ACN14351.1"/>
    </source>
</evidence>
<dbReference type="InterPro" id="IPR012340">
    <property type="entry name" value="NA-bd_OB-fold"/>
</dbReference>
<evidence type="ECO:0000256" key="2">
    <source>
        <dbReference type="ARBA" id="ARBA00022980"/>
    </source>
</evidence>
<keyword evidence="3" id="KW-0687">Ribonucleoprotein</keyword>
<dbReference type="eggNOG" id="COG2183">
    <property type="taxonomic scope" value="Bacteria"/>
</dbReference>
<feature type="domain" description="S1 motif" evidence="5">
    <location>
        <begin position="383"/>
        <end position="452"/>
    </location>
</feature>
<dbReference type="GO" id="GO:0003735">
    <property type="term" value="F:structural constituent of ribosome"/>
    <property type="evidence" value="ECO:0007669"/>
    <property type="project" value="TreeGrafter"/>
</dbReference>
<dbReference type="GO" id="GO:0003729">
    <property type="term" value="F:mRNA binding"/>
    <property type="evidence" value="ECO:0007669"/>
    <property type="project" value="TreeGrafter"/>
</dbReference>
<dbReference type="AlphaFoldDB" id="C0QM45"/>
<protein>
    <submittedName>
        <fullName evidence="6">RpsA1</fullName>
    </submittedName>
</protein>
<dbReference type="CDD" id="cd04465">
    <property type="entry name" value="S1_RPS1_repeat_ec2_hs2"/>
    <property type="match status" value="1"/>
</dbReference>
<organism evidence="6 7">
    <name type="scientific">Desulforapulum autotrophicum (strain ATCC 43914 / DSM 3382 / VKM B-1955 / HRM2)</name>
    <name type="common">Desulfobacterium autotrophicum</name>
    <dbReference type="NCBI Taxonomy" id="177437"/>
    <lineage>
        <taxon>Bacteria</taxon>
        <taxon>Pseudomonadati</taxon>
        <taxon>Thermodesulfobacteriota</taxon>
        <taxon>Desulfobacteria</taxon>
        <taxon>Desulfobacterales</taxon>
        <taxon>Desulfobacteraceae</taxon>
        <taxon>Desulforapulum</taxon>
    </lineage>
</organism>
<dbReference type="PANTHER" id="PTHR10724">
    <property type="entry name" value="30S RIBOSOMAL PROTEIN S1"/>
    <property type="match status" value="1"/>
</dbReference>
<dbReference type="Proteomes" id="UP000000442">
    <property type="component" value="Chromosome"/>
</dbReference>
<dbReference type="InterPro" id="IPR003029">
    <property type="entry name" value="S1_domain"/>
</dbReference>
<sequence length="486" mass="52805">MMADKFGDNGSDNQEEASFAEMFASYDAEINHDIRQGDKIDGKIISIGQNAVYISTGAKSDGVVDKAELLDKNGEFHHAVGDEISLYVVSMNESEITLSKSLSGAGTATMLEEASFTGTPVEGKVAGTIKGGFSVTIMGKRAFCPVSQMDIKYIEDTESYVGSTFNFIITRFEEGGRNIVVSRRDLLNLENKDRQDAFFKEAKEGDILTGSVTKLMPYGAFIELVPGVEGMAHISELSWSRVDKAEEVVKQGETVKVKLLKIETKEGADMPKISLSIKQALSEDPWDSQAGTIAPGDQLTGKVVRLAPFGAFVEIAPGMDGLVHLSEMSHTRRIVKADDVVTLGEMVQVVVKDIDIEKRRISLSIKDALGDPWAGIAEKYAPGTIVETTMEKREQFGIFLSLEPGVTGLLPASVASKASKPSDYDSLKPGDKVTVMVESADEEKRRISLAPPEMKDSDDWRKFAPAQKAPMGDMGALLMEALKKKK</sequence>
<keyword evidence="2" id="KW-0689">Ribosomal protein</keyword>
<dbReference type="InterPro" id="IPR050437">
    <property type="entry name" value="Ribos_protein_bS1-like"/>
</dbReference>
<dbReference type="CDD" id="cd00164">
    <property type="entry name" value="S1_like"/>
    <property type="match status" value="1"/>
</dbReference>
<dbReference type="eggNOG" id="COG0539">
    <property type="taxonomic scope" value="Bacteria"/>
</dbReference>
<dbReference type="KEGG" id="dat:HRM2_12390"/>
<dbReference type="EMBL" id="CP001087">
    <property type="protein sequence ID" value="ACN14351.1"/>
    <property type="molecule type" value="Genomic_DNA"/>
</dbReference>
<feature type="region of interest" description="Disordered" evidence="4">
    <location>
        <begin position="439"/>
        <end position="458"/>
    </location>
</feature>
<dbReference type="Pfam" id="PF00575">
    <property type="entry name" value="S1"/>
    <property type="match status" value="4"/>
</dbReference>
<evidence type="ECO:0000256" key="3">
    <source>
        <dbReference type="ARBA" id="ARBA00023274"/>
    </source>
</evidence>
<dbReference type="NCBIfam" id="NF010379">
    <property type="entry name" value="PRK13806.1"/>
    <property type="match status" value="1"/>
</dbReference>
<dbReference type="SUPFAM" id="SSF50249">
    <property type="entry name" value="Nucleic acid-binding proteins"/>
    <property type="match status" value="5"/>
</dbReference>
<reference evidence="6 7" key="1">
    <citation type="journal article" date="2009" name="Environ. Microbiol.">
        <title>Genome sequence of Desulfobacterium autotrophicum HRM2, a marine sulfate reducer oxidizing organic carbon completely to carbon dioxide.</title>
        <authorList>
            <person name="Strittmatter A.W."/>
            <person name="Liesegang H."/>
            <person name="Rabus R."/>
            <person name="Decker I."/>
            <person name="Amann J."/>
            <person name="Andres S."/>
            <person name="Henne A."/>
            <person name="Fricke W.F."/>
            <person name="Martinez-Arias R."/>
            <person name="Bartels D."/>
            <person name="Goesmann A."/>
            <person name="Krause L."/>
            <person name="Puehler A."/>
            <person name="Klenk H.P."/>
            <person name="Richter M."/>
            <person name="Schuler M."/>
            <person name="Gloeckner F.O."/>
            <person name="Meyerdierks A."/>
            <person name="Gottschalk G."/>
            <person name="Amann R."/>
        </authorList>
    </citation>
    <scope>NUCLEOTIDE SEQUENCE [LARGE SCALE GENOMIC DNA]</scope>
    <source>
        <strain evidence="7">ATCC 43914 / DSM 3382 / HRM2</strain>
    </source>
</reference>
<evidence type="ECO:0000313" key="7">
    <source>
        <dbReference type="Proteomes" id="UP000000442"/>
    </source>
</evidence>
<dbReference type="GO" id="GO:0022627">
    <property type="term" value="C:cytosolic small ribosomal subunit"/>
    <property type="evidence" value="ECO:0007669"/>
    <property type="project" value="TreeGrafter"/>
</dbReference>
<gene>
    <name evidence="6" type="primary">rpsA1</name>
    <name evidence="6" type="ordered locus">HRM2_12390</name>
</gene>
<dbReference type="InterPro" id="IPR035104">
    <property type="entry name" value="Ribosomal_protein_S1-like"/>
</dbReference>
<comment type="similarity">
    <text evidence="1">Belongs to the bacterial ribosomal protein bS1 family.</text>
</comment>
<evidence type="ECO:0000259" key="5">
    <source>
        <dbReference type="PROSITE" id="PS50126"/>
    </source>
</evidence>
<evidence type="ECO:0000256" key="1">
    <source>
        <dbReference type="ARBA" id="ARBA00006767"/>
    </source>
</evidence>
<name>C0QM45_DESAH</name>
<accession>C0QM45</accession>
<dbReference type="Gene3D" id="2.40.50.140">
    <property type="entry name" value="Nucleic acid-binding proteins"/>
    <property type="match status" value="5"/>
</dbReference>
<dbReference type="SMART" id="SM00316">
    <property type="entry name" value="S1"/>
    <property type="match status" value="5"/>
</dbReference>
<keyword evidence="7" id="KW-1185">Reference proteome</keyword>
<feature type="domain" description="S1 motif" evidence="5">
    <location>
        <begin position="296"/>
        <end position="366"/>
    </location>
</feature>